<proteinExistence type="predicted"/>
<dbReference type="Pfam" id="PF07319">
    <property type="entry name" value="DnaI_N"/>
    <property type="match status" value="1"/>
</dbReference>
<gene>
    <name evidence="2" type="ORF">FEE39_09910</name>
</gene>
<keyword evidence="2" id="KW-0614">Plasmid</keyword>
<sequence length="105" mass="12086">MRSLDEIFAEKFKKRNLEFNKKELATSALNYPAVKTFIAEHSEISQAVLTASLSNLYKFVQQKEHPDKIIAGYEPVLSFNKNLNLMKSARKSPYFNAGMDRAYHL</sequence>
<protein>
    <recommendedName>
        <fullName evidence="1">Primosomal DnaI N-terminal domain-containing protein</fullName>
    </recommendedName>
</protein>
<evidence type="ECO:0000313" key="3">
    <source>
        <dbReference type="Proteomes" id="UP000464749"/>
    </source>
</evidence>
<dbReference type="AlphaFoldDB" id="A0A9X7XUX0"/>
<dbReference type="RefSeq" id="WP_163588925.1">
    <property type="nucleotide sequence ID" value="NZ_CP040855.1"/>
</dbReference>
<evidence type="ECO:0000313" key="2">
    <source>
        <dbReference type="EMBL" id="QIA88547.1"/>
    </source>
</evidence>
<organism evidence="2 3">
    <name type="scientific">Lactobacillus johnsonii</name>
    <dbReference type="NCBI Taxonomy" id="33959"/>
    <lineage>
        <taxon>Bacteria</taxon>
        <taxon>Bacillati</taxon>
        <taxon>Bacillota</taxon>
        <taxon>Bacilli</taxon>
        <taxon>Lactobacillales</taxon>
        <taxon>Lactobacillaceae</taxon>
        <taxon>Lactobacillus</taxon>
    </lineage>
</organism>
<geneLocation type="plasmid" evidence="2 3">
    <name>unnamed1</name>
</geneLocation>
<dbReference type="Proteomes" id="UP000464749">
    <property type="component" value="Plasmid unnamed1"/>
</dbReference>
<feature type="domain" description="Primosomal DnaI N-terminal" evidence="1">
    <location>
        <begin position="1"/>
        <end position="82"/>
    </location>
</feature>
<accession>A0A9X7XUX0</accession>
<name>A0A9X7XUX0_LACJH</name>
<dbReference type="EMBL" id="CP040855">
    <property type="protein sequence ID" value="QIA88547.1"/>
    <property type="molecule type" value="Genomic_DNA"/>
</dbReference>
<reference evidence="2 3" key="1">
    <citation type="submission" date="2019-06" db="EMBL/GenBank/DDBJ databases">
        <title>Whole genome sequencing of Lactobacillus johnsonii strain G2A.</title>
        <authorList>
            <person name="Conlan S."/>
            <person name="Thomas P.J."/>
            <person name="Mullikin J."/>
            <person name="Singer J."/>
            <person name="Weaver C."/>
            <person name="Segre J.A."/>
        </authorList>
    </citation>
    <scope>NUCLEOTIDE SEQUENCE [LARGE SCALE GENOMIC DNA]</scope>
    <source>
        <strain evidence="2 3">G2A</strain>
        <plasmid evidence="2 3">unnamed1</plasmid>
    </source>
</reference>
<evidence type="ECO:0000259" key="1">
    <source>
        <dbReference type="Pfam" id="PF07319"/>
    </source>
</evidence>
<dbReference type="InterPro" id="IPR009928">
    <property type="entry name" value="DnaI_N"/>
</dbReference>